<dbReference type="CDD" id="cd07035">
    <property type="entry name" value="TPP_PYR_POX_like"/>
    <property type="match status" value="1"/>
</dbReference>
<dbReference type="AlphaFoldDB" id="A0AAU9CQ62"/>
<feature type="domain" description="Thiamine pyrophosphate enzyme N-terminal TPP-binding" evidence="6">
    <location>
        <begin position="1"/>
        <end position="110"/>
    </location>
</feature>
<dbReference type="Pfam" id="PF02776">
    <property type="entry name" value="TPP_enzyme_N"/>
    <property type="match status" value="1"/>
</dbReference>
<dbReference type="Gene3D" id="3.40.50.970">
    <property type="match status" value="2"/>
</dbReference>
<proteinExistence type="inferred from homology"/>
<gene>
    <name evidence="7" type="ORF">FUAX_09610</name>
</gene>
<dbReference type="PANTHER" id="PTHR18968:SF129">
    <property type="entry name" value="ACETOLACTATE SYNTHASE"/>
    <property type="match status" value="1"/>
</dbReference>
<feature type="domain" description="Thiamine pyrophosphate enzyme central" evidence="4">
    <location>
        <begin position="188"/>
        <end position="319"/>
    </location>
</feature>
<dbReference type="PROSITE" id="PS00187">
    <property type="entry name" value="TPP_ENZYMES"/>
    <property type="match status" value="1"/>
</dbReference>
<sequence length="552" mass="60831">MKASDVLVKALENEGVKYIFGIPGEENLDFLESLRHSDIQMINVRHETVAGYMAATVGRLTGKAGVCLSTLGPGAANLMPAAAYGTLGGWPLILITGQKAVKSNPQGRFQFIETDDMMQAVTKWTKTVYGADNIAWMTRNAFKIAEDERPGAVHLELPEDIAKEELEPHFIKPTHPKIPLANDTCLGHLAEEVLKAKRPLICVASGCNRRRTSVAVTRFICDTGLPFISTQLGKGVIDERLPGFIGNVSMTDKMIVTRAVDAADLIIMIGHDDFEKPPFRMRPGGPTVAHINYSDAIVDPEYYPHVEVVGNISDIMERLTPKIAGKKNAWDFSFFGKVKRTLDKTIMAWDHVEEFPMSAPKIVREVRKVLPEDGIVCLDNGIYKIWFARNYQACHSNSLLLDNALATMGAGLASAMAAKIVHPKRKVLCVCGDGGFMMHCQDLETAVRLKLDLVILIVRDDAFGMIKWKQANMGLPTYNLDFGNPDFVLFAEAFGAVGHRIHSAEQFAGTLAEALDSGGVHLIDCPVDYSQNSELLNRHYRDIASRLDLPED</sequence>
<evidence type="ECO:0000259" key="4">
    <source>
        <dbReference type="Pfam" id="PF00205"/>
    </source>
</evidence>
<evidence type="ECO:0000313" key="7">
    <source>
        <dbReference type="EMBL" id="BDD08529.1"/>
    </source>
</evidence>
<dbReference type="NCBIfam" id="NF006187">
    <property type="entry name" value="PRK08322.1"/>
    <property type="match status" value="1"/>
</dbReference>
<reference evidence="7 8" key="1">
    <citation type="submission" date="2021-12" db="EMBL/GenBank/DDBJ databases">
        <title>Genome sequencing of bacteria with rrn-lacking chromosome and rrn-plasmid.</title>
        <authorList>
            <person name="Anda M."/>
            <person name="Iwasaki W."/>
        </authorList>
    </citation>
    <scope>NUCLEOTIDE SEQUENCE [LARGE SCALE GENOMIC DNA]</scope>
    <source>
        <strain evidence="7 8">DSM 100852</strain>
    </source>
</reference>
<dbReference type="InterPro" id="IPR045229">
    <property type="entry name" value="TPP_enz"/>
</dbReference>
<dbReference type="InterPro" id="IPR012000">
    <property type="entry name" value="Thiamin_PyroP_enz_cen_dom"/>
</dbReference>
<dbReference type="PANTHER" id="PTHR18968">
    <property type="entry name" value="THIAMINE PYROPHOSPHATE ENZYMES"/>
    <property type="match status" value="1"/>
</dbReference>
<evidence type="ECO:0000256" key="3">
    <source>
        <dbReference type="RuleBase" id="RU362132"/>
    </source>
</evidence>
<keyword evidence="2 3" id="KW-0786">Thiamine pyrophosphate</keyword>
<dbReference type="InterPro" id="IPR000399">
    <property type="entry name" value="TPP-bd_CS"/>
</dbReference>
<comment type="similarity">
    <text evidence="1 3">Belongs to the TPP enzyme family.</text>
</comment>
<protein>
    <submittedName>
        <fullName evidence="7">Acetolactate synthase</fullName>
    </submittedName>
</protein>
<dbReference type="RefSeq" id="WP_338393784.1">
    <property type="nucleotide sequence ID" value="NZ_AP025314.1"/>
</dbReference>
<dbReference type="EMBL" id="AP025314">
    <property type="protein sequence ID" value="BDD08529.1"/>
    <property type="molecule type" value="Genomic_DNA"/>
</dbReference>
<keyword evidence="8" id="KW-1185">Reference proteome</keyword>
<dbReference type="SUPFAM" id="SSF52518">
    <property type="entry name" value="Thiamin diphosphate-binding fold (THDP-binding)"/>
    <property type="match status" value="2"/>
</dbReference>
<dbReference type="InterPro" id="IPR011766">
    <property type="entry name" value="TPP_enzyme_TPP-bd"/>
</dbReference>
<evidence type="ECO:0000259" key="6">
    <source>
        <dbReference type="Pfam" id="PF02776"/>
    </source>
</evidence>
<dbReference type="FunFam" id="3.40.50.970:FF:000007">
    <property type="entry name" value="Acetolactate synthase"/>
    <property type="match status" value="1"/>
</dbReference>
<dbReference type="Gene3D" id="3.40.50.1220">
    <property type="entry name" value="TPP-binding domain"/>
    <property type="match status" value="1"/>
</dbReference>
<dbReference type="GO" id="GO:0000287">
    <property type="term" value="F:magnesium ion binding"/>
    <property type="evidence" value="ECO:0007669"/>
    <property type="project" value="InterPro"/>
</dbReference>
<dbReference type="Proteomes" id="UP001348817">
    <property type="component" value="Chromosome"/>
</dbReference>
<dbReference type="KEGG" id="fax:FUAX_09610"/>
<dbReference type="GO" id="GO:0005948">
    <property type="term" value="C:acetolactate synthase complex"/>
    <property type="evidence" value="ECO:0007669"/>
    <property type="project" value="TreeGrafter"/>
</dbReference>
<dbReference type="GO" id="GO:0003984">
    <property type="term" value="F:acetolactate synthase activity"/>
    <property type="evidence" value="ECO:0007669"/>
    <property type="project" value="TreeGrafter"/>
</dbReference>
<dbReference type="GO" id="GO:0050660">
    <property type="term" value="F:flavin adenine dinucleotide binding"/>
    <property type="evidence" value="ECO:0007669"/>
    <property type="project" value="TreeGrafter"/>
</dbReference>
<evidence type="ECO:0000313" key="8">
    <source>
        <dbReference type="Proteomes" id="UP001348817"/>
    </source>
</evidence>
<dbReference type="InterPro" id="IPR029035">
    <property type="entry name" value="DHS-like_NAD/FAD-binding_dom"/>
</dbReference>
<dbReference type="GO" id="GO:0030976">
    <property type="term" value="F:thiamine pyrophosphate binding"/>
    <property type="evidence" value="ECO:0007669"/>
    <property type="project" value="InterPro"/>
</dbReference>
<dbReference type="Pfam" id="PF02775">
    <property type="entry name" value="TPP_enzyme_C"/>
    <property type="match status" value="1"/>
</dbReference>
<dbReference type="GO" id="GO:0009097">
    <property type="term" value="P:isoleucine biosynthetic process"/>
    <property type="evidence" value="ECO:0007669"/>
    <property type="project" value="TreeGrafter"/>
</dbReference>
<evidence type="ECO:0000256" key="2">
    <source>
        <dbReference type="ARBA" id="ARBA00023052"/>
    </source>
</evidence>
<dbReference type="Pfam" id="PF00205">
    <property type="entry name" value="TPP_enzyme_M"/>
    <property type="match status" value="1"/>
</dbReference>
<accession>A0AAU9CQ62</accession>
<name>A0AAU9CQ62_9BACT</name>
<dbReference type="GO" id="GO:0009099">
    <property type="term" value="P:L-valine biosynthetic process"/>
    <property type="evidence" value="ECO:0007669"/>
    <property type="project" value="TreeGrafter"/>
</dbReference>
<dbReference type="SUPFAM" id="SSF52467">
    <property type="entry name" value="DHS-like NAD/FAD-binding domain"/>
    <property type="match status" value="1"/>
</dbReference>
<organism evidence="7 8">
    <name type="scientific">Fulvitalea axinellae</name>
    <dbReference type="NCBI Taxonomy" id="1182444"/>
    <lineage>
        <taxon>Bacteria</taxon>
        <taxon>Pseudomonadati</taxon>
        <taxon>Bacteroidota</taxon>
        <taxon>Cytophagia</taxon>
        <taxon>Cytophagales</taxon>
        <taxon>Persicobacteraceae</taxon>
        <taxon>Fulvitalea</taxon>
    </lineage>
</organism>
<dbReference type="InterPro" id="IPR012001">
    <property type="entry name" value="Thiamin_PyroP_enz_TPP-bd_dom"/>
</dbReference>
<evidence type="ECO:0000259" key="5">
    <source>
        <dbReference type="Pfam" id="PF02775"/>
    </source>
</evidence>
<dbReference type="InterPro" id="IPR029061">
    <property type="entry name" value="THDP-binding"/>
</dbReference>
<evidence type="ECO:0000256" key="1">
    <source>
        <dbReference type="ARBA" id="ARBA00007812"/>
    </source>
</evidence>
<feature type="domain" description="Thiamine pyrophosphate enzyme TPP-binding" evidence="5">
    <location>
        <begin position="379"/>
        <end position="525"/>
    </location>
</feature>